<comment type="caution">
    <text evidence="11">The sequence shown here is derived from an EMBL/GenBank/DDBJ whole genome shotgun (WGS) entry which is preliminary data.</text>
</comment>
<evidence type="ECO:0000256" key="2">
    <source>
        <dbReference type="ARBA" id="ARBA00006464"/>
    </source>
</evidence>
<comment type="subcellular location">
    <subcellularLocation>
        <location evidence="1">Cell membrane</location>
    </subcellularLocation>
</comment>
<keyword evidence="7 9" id="KW-0472">Membrane</keyword>
<evidence type="ECO:0000313" key="11">
    <source>
        <dbReference type="EMBL" id="EQB19725.1"/>
    </source>
</evidence>
<accession>T0J6G7</accession>
<proteinExistence type="inferred from homology"/>
<organism evidence="11 12">
    <name type="scientific">Novosphingobium lindaniclasticum LE124</name>
    <dbReference type="NCBI Taxonomy" id="1096930"/>
    <lineage>
        <taxon>Bacteria</taxon>
        <taxon>Pseudomonadati</taxon>
        <taxon>Pseudomonadota</taxon>
        <taxon>Alphaproteobacteria</taxon>
        <taxon>Sphingomonadales</taxon>
        <taxon>Sphingomonadaceae</taxon>
        <taxon>Novosphingobium</taxon>
    </lineage>
</organism>
<keyword evidence="5 9" id="KW-0812">Transmembrane</keyword>
<protein>
    <recommendedName>
        <fullName evidence="10">Bacterial sugar transferase domain-containing protein</fullName>
    </recommendedName>
</protein>
<dbReference type="GO" id="GO:0000271">
    <property type="term" value="P:polysaccharide biosynthetic process"/>
    <property type="evidence" value="ECO:0007669"/>
    <property type="project" value="UniProtKB-KW"/>
</dbReference>
<name>T0J6G7_9SPHN</name>
<comment type="similarity">
    <text evidence="2">Belongs to the bacterial sugar transferase family.</text>
</comment>
<evidence type="ECO:0000256" key="1">
    <source>
        <dbReference type="ARBA" id="ARBA00004236"/>
    </source>
</evidence>
<feature type="domain" description="Bacterial sugar transferase" evidence="10">
    <location>
        <begin position="7"/>
        <end position="197"/>
    </location>
</feature>
<dbReference type="AlphaFoldDB" id="T0J6G7"/>
<evidence type="ECO:0000259" key="10">
    <source>
        <dbReference type="Pfam" id="PF02397"/>
    </source>
</evidence>
<evidence type="ECO:0000256" key="4">
    <source>
        <dbReference type="ARBA" id="ARBA00022679"/>
    </source>
</evidence>
<dbReference type="OrthoDB" id="9808602at2"/>
<evidence type="ECO:0000256" key="3">
    <source>
        <dbReference type="ARBA" id="ARBA00022475"/>
    </source>
</evidence>
<dbReference type="GO" id="GO:0016780">
    <property type="term" value="F:phosphotransferase activity, for other substituted phosphate groups"/>
    <property type="evidence" value="ECO:0007669"/>
    <property type="project" value="TreeGrafter"/>
</dbReference>
<reference evidence="11 12" key="1">
    <citation type="journal article" date="2013" name="Genome Announc.">
        <title>Genome Sequence of Novosphingobium lindaniclasticum LE124T, Isolated from a Hexachlorocyclohexane Dumpsite.</title>
        <authorList>
            <person name="Saxena A."/>
            <person name="Nayyar N."/>
            <person name="Sangwan N."/>
            <person name="Kumari R."/>
            <person name="Khurana J.P."/>
            <person name="Lal R."/>
        </authorList>
    </citation>
    <scope>NUCLEOTIDE SEQUENCE [LARGE SCALE GENOMIC DNA]</scope>
    <source>
        <strain evidence="11 12">LE124</strain>
    </source>
</reference>
<dbReference type="eggNOG" id="COG2148">
    <property type="taxonomic scope" value="Bacteria"/>
</dbReference>
<evidence type="ECO:0000313" key="12">
    <source>
        <dbReference type="Proteomes" id="UP000015527"/>
    </source>
</evidence>
<keyword evidence="8" id="KW-0270">Exopolysaccharide synthesis</keyword>
<sequence length="203" mass="23123">MDAAIWRLFDMVAAFLILTFMLPFLAMLAVAIFISDPGPVFYRHRRLGQGGRYFQCMKFRTMRVDGDAILAEHLSTSAAAKREWDATHKLRNDPRVTPLGAVMRKLSLDEFPQLLNVLSGDMSIVGPRPIVEQEVQKYGSYFEHYCRVRPGLTGIWQTSGRSDTSYHQRVTMDVAYVRRKSVTLDMWLMAKTLPAVLLAKGSY</sequence>
<dbReference type="Pfam" id="PF02397">
    <property type="entry name" value="Bac_transf"/>
    <property type="match status" value="1"/>
</dbReference>
<evidence type="ECO:0000256" key="8">
    <source>
        <dbReference type="ARBA" id="ARBA00023169"/>
    </source>
</evidence>
<evidence type="ECO:0000256" key="7">
    <source>
        <dbReference type="ARBA" id="ARBA00023136"/>
    </source>
</evidence>
<dbReference type="EMBL" id="ATHL01000001">
    <property type="protein sequence ID" value="EQB19725.1"/>
    <property type="molecule type" value="Genomic_DNA"/>
</dbReference>
<dbReference type="RefSeq" id="WP_021232027.1">
    <property type="nucleotide sequence ID" value="NZ_ATHL01000001.1"/>
</dbReference>
<evidence type="ECO:0000256" key="6">
    <source>
        <dbReference type="ARBA" id="ARBA00022989"/>
    </source>
</evidence>
<dbReference type="InterPro" id="IPR003362">
    <property type="entry name" value="Bact_transf"/>
</dbReference>
<keyword evidence="4" id="KW-0808">Transferase</keyword>
<gene>
    <name evidence="11" type="ORF">L284_00120</name>
</gene>
<evidence type="ECO:0000256" key="9">
    <source>
        <dbReference type="SAM" id="Phobius"/>
    </source>
</evidence>
<feature type="transmembrane region" description="Helical" evidence="9">
    <location>
        <begin position="12"/>
        <end position="35"/>
    </location>
</feature>
<keyword evidence="6 9" id="KW-1133">Transmembrane helix</keyword>
<dbReference type="PANTHER" id="PTHR30576">
    <property type="entry name" value="COLANIC BIOSYNTHESIS UDP-GLUCOSE LIPID CARRIER TRANSFERASE"/>
    <property type="match status" value="1"/>
</dbReference>
<evidence type="ECO:0000256" key="5">
    <source>
        <dbReference type="ARBA" id="ARBA00022692"/>
    </source>
</evidence>
<dbReference type="PANTHER" id="PTHR30576:SF4">
    <property type="entry name" value="UNDECAPRENYL-PHOSPHATE GALACTOSE PHOSPHOTRANSFERASE"/>
    <property type="match status" value="1"/>
</dbReference>
<keyword evidence="3" id="KW-1003">Cell membrane</keyword>
<dbReference type="PATRIC" id="fig|1096930.3.peg.22"/>
<keyword evidence="12" id="KW-1185">Reference proteome</keyword>
<dbReference type="Proteomes" id="UP000015527">
    <property type="component" value="Unassembled WGS sequence"/>
</dbReference>
<dbReference type="GO" id="GO:0005886">
    <property type="term" value="C:plasma membrane"/>
    <property type="evidence" value="ECO:0007669"/>
    <property type="project" value="UniProtKB-SubCell"/>
</dbReference>